<feature type="signal peptide" evidence="2">
    <location>
        <begin position="1"/>
        <end position="16"/>
    </location>
</feature>
<name>A0A0G4PMY2_PENC3</name>
<keyword evidence="2" id="KW-0732">Signal</keyword>
<keyword evidence="1" id="KW-1133">Transmembrane helix</keyword>
<dbReference type="PANTHER" id="PTHR35043">
    <property type="entry name" value="TRANSCRIPTION FACTOR DOMAIN-CONTAINING PROTEIN"/>
    <property type="match status" value="1"/>
</dbReference>
<evidence type="ECO:0000256" key="2">
    <source>
        <dbReference type="SAM" id="SignalP"/>
    </source>
</evidence>
<dbReference type="EMBL" id="HG793155">
    <property type="protein sequence ID" value="CRL27498.1"/>
    <property type="molecule type" value="Genomic_DNA"/>
</dbReference>
<dbReference type="PANTHER" id="PTHR35043:SF7">
    <property type="entry name" value="TRANSCRIPTION FACTOR DOMAIN-CONTAINING PROTEIN"/>
    <property type="match status" value="1"/>
</dbReference>
<reference evidence="3 4" key="1">
    <citation type="journal article" date="2014" name="Nat. Commun.">
        <title>Multiple recent horizontal transfers of a large genomic region in cheese making fungi.</title>
        <authorList>
            <person name="Cheeseman K."/>
            <person name="Ropars J."/>
            <person name="Renault P."/>
            <person name="Dupont J."/>
            <person name="Gouzy J."/>
            <person name="Branca A."/>
            <person name="Abraham A.L."/>
            <person name="Ceppi M."/>
            <person name="Conseiller E."/>
            <person name="Debuchy R."/>
            <person name="Malagnac F."/>
            <person name="Goarin A."/>
            <person name="Silar P."/>
            <person name="Lacoste S."/>
            <person name="Sallet E."/>
            <person name="Bensimon A."/>
            <person name="Giraud T."/>
            <person name="Brygoo Y."/>
        </authorList>
    </citation>
    <scope>NUCLEOTIDE SEQUENCE [LARGE SCALE GENOMIC DNA]</scope>
    <source>
        <strain evidence="4">FM 013</strain>
    </source>
</reference>
<gene>
    <name evidence="3" type="ORF">PCAMFM013_S022g000178</name>
</gene>
<dbReference type="STRING" id="1429867.A0A0G4PMY2"/>
<feature type="transmembrane region" description="Helical" evidence="1">
    <location>
        <begin position="240"/>
        <end position="256"/>
    </location>
</feature>
<evidence type="ECO:0000313" key="4">
    <source>
        <dbReference type="Proteomes" id="UP000053732"/>
    </source>
</evidence>
<evidence type="ECO:0000256" key="1">
    <source>
        <dbReference type="SAM" id="Phobius"/>
    </source>
</evidence>
<keyword evidence="1" id="KW-0812">Transmembrane</keyword>
<keyword evidence="1" id="KW-0472">Membrane</keyword>
<feature type="transmembrane region" description="Helical" evidence="1">
    <location>
        <begin position="37"/>
        <end position="58"/>
    </location>
</feature>
<evidence type="ECO:0000313" key="3">
    <source>
        <dbReference type="EMBL" id="CRL27498.1"/>
    </source>
</evidence>
<dbReference type="AlphaFoldDB" id="A0A0G4PMY2"/>
<keyword evidence="4" id="KW-1185">Reference proteome</keyword>
<feature type="transmembrane region" description="Helical" evidence="1">
    <location>
        <begin position="211"/>
        <end position="228"/>
    </location>
</feature>
<protein>
    <submittedName>
        <fullName evidence="3">Str. FM013</fullName>
    </submittedName>
</protein>
<sequence length="455" mass="51731">MLITWLLLLFVNGSLASNSTALVSWQLEGNGRSTWDILWPCLTTIFACTWTILHFGVWPRNISNRRIWLSQLRTAILAILAPEVIFLLAAEELTDVKRVRELCNTAQRERDGEAEPKSWLSMHTRPLEQAQAPKQHLHHIDLNPVNTEWSLPQCFCIVSNGLAVQTQDEWIYTIRYAEMKAFIQAGIFHPSDFRDQDIADRAKADPFAKGFAILQSTWFLCNVIARWVSTLPVSPIEVSTVAYVVCGILTYAAYWHKPKNMSTSIKIYLRYTRATLPAGILRLTESNPKGWVHLRARIQNEGWLSLIWTAIKRPFLSTNGAATMITGDEEYNSNLAETLWKRVLFIFMVTFVASLFCAIHIAAWQFDFPSYVEQIAWRVSSLSSVALANIFSIGSSVFVYAGFTRPGSIHIRISSIIVMEMQQYKPEAEATFTASCRVQFPIPRLGTWRTYPSGQ</sequence>
<accession>A0A0G4PMY2</accession>
<organism evidence="3 4">
    <name type="scientific">Penicillium camemberti (strain FM 013)</name>
    <dbReference type="NCBI Taxonomy" id="1429867"/>
    <lineage>
        <taxon>Eukaryota</taxon>
        <taxon>Fungi</taxon>
        <taxon>Dikarya</taxon>
        <taxon>Ascomycota</taxon>
        <taxon>Pezizomycotina</taxon>
        <taxon>Eurotiomycetes</taxon>
        <taxon>Eurotiomycetidae</taxon>
        <taxon>Eurotiales</taxon>
        <taxon>Aspergillaceae</taxon>
        <taxon>Penicillium</taxon>
    </lineage>
</organism>
<feature type="transmembrane region" description="Helical" evidence="1">
    <location>
        <begin position="343"/>
        <end position="364"/>
    </location>
</feature>
<proteinExistence type="predicted"/>
<feature type="chain" id="PRO_5005195484" evidence="2">
    <location>
        <begin position="17"/>
        <end position="455"/>
    </location>
</feature>
<feature type="transmembrane region" description="Helical" evidence="1">
    <location>
        <begin position="384"/>
        <end position="403"/>
    </location>
</feature>
<dbReference type="Proteomes" id="UP000053732">
    <property type="component" value="Unassembled WGS sequence"/>
</dbReference>